<dbReference type="PROSITE" id="PS50294">
    <property type="entry name" value="WD_REPEATS_REGION"/>
    <property type="match status" value="6"/>
</dbReference>
<proteinExistence type="predicted"/>
<dbReference type="InterPro" id="IPR018391">
    <property type="entry name" value="PQQ_b-propeller_rpt"/>
</dbReference>
<keyword evidence="1 3" id="KW-0853">WD repeat</keyword>
<dbReference type="Proteomes" id="UP000799118">
    <property type="component" value="Unassembled WGS sequence"/>
</dbReference>
<dbReference type="Gene3D" id="2.130.10.10">
    <property type="entry name" value="YVTN repeat-like/Quinoprotein amine dehydrogenase"/>
    <property type="match status" value="5"/>
</dbReference>
<dbReference type="InterPro" id="IPR056884">
    <property type="entry name" value="NPHP3-like_N"/>
</dbReference>
<feature type="repeat" description="WD" evidence="3">
    <location>
        <begin position="790"/>
        <end position="831"/>
    </location>
</feature>
<dbReference type="CDD" id="cd00200">
    <property type="entry name" value="WD40"/>
    <property type="match status" value="1"/>
</dbReference>
<name>A0A6A4GIM9_9AGAR</name>
<dbReference type="Gene3D" id="3.40.50.300">
    <property type="entry name" value="P-loop containing nucleotide triphosphate hydrolases"/>
    <property type="match status" value="1"/>
</dbReference>
<dbReference type="PROSITE" id="PS00678">
    <property type="entry name" value="WD_REPEATS_1"/>
    <property type="match status" value="2"/>
</dbReference>
<keyword evidence="2" id="KW-0677">Repeat</keyword>
<dbReference type="PANTHER" id="PTHR19848:SF8">
    <property type="entry name" value="F-BOX AND WD REPEAT DOMAIN CONTAINING 7"/>
    <property type="match status" value="1"/>
</dbReference>
<dbReference type="PRINTS" id="PR00320">
    <property type="entry name" value="GPROTEINBRPT"/>
</dbReference>
<dbReference type="InterPro" id="IPR036322">
    <property type="entry name" value="WD40_repeat_dom_sf"/>
</dbReference>
<keyword evidence="6" id="KW-1185">Reference proteome</keyword>
<reference evidence="5" key="1">
    <citation type="journal article" date="2019" name="Environ. Microbiol.">
        <title>Fungal ecological strategies reflected in gene transcription - a case study of two litter decomposers.</title>
        <authorList>
            <person name="Barbi F."/>
            <person name="Kohler A."/>
            <person name="Barry K."/>
            <person name="Baskaran P."/>
            <person name="Daum C."/>
            <person name="Fauchery L."/>
            <person name="Ihrmark K."/>
            <person name="Kuo A."/>
            <person name="LaButti K."/>
            <person name="Lipzen A."/>
            <person name="Morin E."/>
            <person name="Grigoriev I.V."/>
            <person name="Henrissat B."/>
            <person name="Lindahl B."/>
            <person name="Martin F."/>
        </authorList>
    </citation>
    <scope>NUCLEOTIDE SEQUENCE</scope>
    <source>
        <strain evidence="5">JB14</strain>
    </source>
</reference>
<dbReference type="InterPro" id="IPR001680">
    <property type="entry name" value="WD40_rpt"/>
</dbReference>
<dbReference type="InterPro" id="IPR019775">
    <property type="entry name" value="WD40_repeat_CS"/>
</dbReference>
<evidence type="ECO:0000256" key="1">
    <source>
        <dbReference type="ARBA" id="ARBA00022574"/>
    </source>
</evidence>
<sequence length="1289" mass="143155">MFEGSHDFSIHGGHFNNIQGNQINYNSTSQVQDLLNKLNPVQDASYKSEHHSTCLSGTRVAILNSLMEWAADDKSPKIYWLYGIAGTGKSTIAQSFCVQLQEKGFSVASFCCSRNAVERSDIRKLVPTIVDSIARADNMFCQSTLHALEKEPSVAKYSVSEQIKLLLVNQTISCQNKWIIVIDGLDECSDPHATKELIETLIDNVHILPAHIFVASREEKSISHRLNTTHETAKVALHEVDGFIVQADIYNYLKFHLSNIDGLVPPIEGYVKYLMEQSSKLFIYASTAVKYVGDGYNPLERMQMLMNQKKLTGIYALYSQILEHVMSKLDDTEIKAQVHVLHAVMCLQDPLSMKALELLFIPKSNISLMVSAFHSVLEIPANKNSDSPVQAFHASFPEFLENLNECPERYQLNVDQKHQSHAYLALCSLKYLNCQLQRNPLGLELDSEISELNREQVNRYFSKKLGLEYACKFWSTHWNLGAKKIQMEHITELSEFVNNNVLKWIEHCILLGIHDQMSAMFEQILPYLKIQDNLWDICSELPLFISQNVEIIMKWPLEIYNSALIWTPNSSLLMTTLCFQDRKRMGPTVVRGLKGWSQCEQVVPTAGAIYYLAFLGNSTKLLFGSSIYLPTESDETGPLENDVQLNIFNTTTGQIEHTARHTVKVDINNVNHHIAASQDGSLVFYGTNNGEINIWNTSSGKIEHVLVGHANDINAVSLSPDNSRVVSGSKDTTLRIWNTYTGIIEYLLVGHTDEINDVVFSPDGSTVISGSNDNTLRIWNTFTGKIVHVLKGHTNHVVAVAFFPDGTKVLSGSSDNTLRIWTTLTGKTEFVFKGHTDRVNSVAVFPAGHRVASGSHDGTVRIWNTSTGKTEHVLKYYPSSSVRLPYLAIFPDGSRVVFKSSYEVKIWNTSTAKCEHSLMGHDEYVTAVAVSPCGSRVASGSLDTTITIWNTYTKKSLSKEVLKHPRKAGHPVKLAISLDSSIVAWVSFPNLKKIWITSTARSDRVLTAKANVDAIAVSPDGSRVISGLDNGTVQILNTATGKTEQVLKGHTSNVKAVAVSSDGCRMVSGSLDGTLRIWNLTTGKIELVLRGHYEGVQVVAFSSDGSRVASASNKEVRVWNTSSGTTEHILQMQQSDYFMSAVAVSPNGSTVACGFWDGTVQIWNTSTGETNKILRDDYNVSWQYTPLELLVGNSSTFYALGKNENEIVTICNRNSEYQIKHVLWLPSHVRDPACAAYAGSLIALCGWGIPIINMSSPPDISDTVHKSTSKPGLTTFKNTIVDSLKKRFN</sequence>
<dbReference type="InterPro" id="IPR020472">
    <property type="entry name" value="WD40_PAC1"/>
</dbReference>
<dbReference type="InterPro" id="IPR027417">
    <property type="entry name" value="P-loop_NTPase"/>
</dbReference>
<dbReference type="PROSITE" id="PS50082">
    <property type="entry name" value="WD_REPEATS_2"/>
    <property type="match status" value="8"/>
</dbReference>
<dbReference type="SUPFAM" id="SSF50978">
    <property type="entry name" value="WD40 repeat-like"/>
    <property type="match status" value="2"/>
</dbReference>
<evidence type="ECO:0000313" key="5">
    <source>
        <dbReference type="EMBL" id="KAE9385338.1"/>
    </source>
</evidence>
<feature type="repeat" description="WD" evidence="3">
    <location>
        <begin position="748"/>
        <end position="789"/>
    </location>
</feature>
<dbReference type="InterPro" id="IPR015943">
    <property type="entry name" value="WD40/YVTN_repeat-like_dom_sf"/>
</dbReference>
<feature type="repeat" description="WD" evidence="3">
    <location>
        <begin position="706"/>
        <end position="738"/>
    </location>
</feature>
<feature type="repeat" description="WD" evidence="3">
    <location>
        <begin position="1047"/>
        <end position="1088"/>
    </location>
</feature>
<evidence type="ECO:0000313" key="6">
    <source>
        <dbReference type="Proteomes" id="UP000799118"/>
    </source>
</evidence>
<organism evidence="5 6">
    <name type="scientific">Gymnopus androsaceus JB14</name>
    <dbReference type="NCBI Taxonomy" id="1447944"/>
    <lineage>
        <taxon>Eukaryota</taxon>
        <taxon>Fungi</taxon>
        <taxon>Dikarya</taxon>
        <taxon>Basidiomycota</taxon>
        <taxon>Agaricomycotina</taxon>
        <taxon>Agaricomycetes</taxon>
        <taxon>Agaricomycetidae</taxon>
        <taxon>Agaricales</taxon>
        <taxon>Marasmiineae</taxon>
        <taxon>Omphalotaceae</taxon>
        <taxon>Gymnopus</taxon>
    </lineage>
</organism>
<feature type="repeat" description="WD" evidence="3">
    <location>
        <begin position="1132"/>
        <end position="1173"/>
    </location>
</feature>
<evidence type="ECO:0000259" key="4">
    <source>
        <dbReference type="Pfam" id="PF24883"/>
    </source>
</evidence>
<protein>
    <submittedName>
        <fullName evidence="5">WD40 repeat-like protein</fullName>
    </submittedName>
</protein>
<feature type="repeat" description="WD" evidence="3">
    <location>
        <begin position="918"/>
        <end position="959"/>
    </location>
</feature>
<dbReference type="PANTHER" id="PTHR19848">
    <property type="entry name" value="WD40 REPEAT PROTEIN"/>
    <property type="match status" value="1"/>
</dbReference>
<dbReference type="OrthoDB" id="538223at2759"/>
<dbReference type="SMART" id="SM00320">
    <property type="entry name" value="WD40"/>
    <property type="match status" value="10"/>
</dbReference>
<evidence type="ECO:0000256" key="3">
    <source>
        <dbReference type="PROSITE-ProRule" id="PRU00221"/>
    </source>
</evidence>
<gene>
    <name evidence="5" type="ORF">BT96DRAFT_1026618</name>
</gene>
<dbReference type="SMART" id="SM00564">
    <property type="entry name" value="PQQ"/>
    <property type="match status" value="6"/>
</dbReference>
<feature type="repeat" description="WD" evidence="3">
    <location>
        <begin position="832"/>
        <end position="873"/>
    </location>
</feature>
<dbReference type="SUPFAM" id="SSF52540">
    <property type="entry name" value="P-loop containing nucleoside triphosphate hydrolases"/>
    <property type="match status" value="1"/>
</dbReference>
<feature type="domain" description="Nephrocystin 3-like N-terminal" evidence="4">
    <location>
        <begin position="66"/>
        <end position="217"/>
    </location>
</feature>
<dbReference type="Pfam" id="PF00400">
    <property type="entry name" value="WD40"/>
    <property type="match status" value="9"/>
</dbReference>
<accession>A0A6A4GIM9</accession>
<dbReference type="EMBL" id="ML769998">
    <property type="protein sequence ID" value="KAE9385338.1"/>
    <property type="molecule type" value="Genomic_DNA"/>
</dbReference>
<dbReference type="Pfam" id="PF24883">
    <property type="entry name" value="NPHP3_N"/>
    <property type="match status" value="1"/>
</dbReference>
<evidence type="ECO:0000256" key="2">
    <source>
        <dbReference type="ARBA" id="ARBA00022737"/>
    </source>
</evidence>
<feature type="repeat" description="WD" evidence="3">
    <location>
        <begin position="1089"/>
        <end position="1129"/>
    </location>
</feature>